<accession>A0ABX4H0P4</accession>
<feature type="non-terminal residue" evidence="2">
    <location>
        <position position="147"/>
    </location>
</feature>
<keyword evidence="3" id="KW-1185">Reference proteome</keyword>
<dbReference type="EMBL" id="NPBJ01000011">
    <property type="protein sequence ID" value="PAE00716.1"/>
    <property type="molecule type" value="Genomic_DNA"/>
</dbReference>
<name>A0ABX4H0P4_9BACI</name>
<proteinExistence type="predicted"/>
<evidence type="ECO:0000313" key="2">
    <source>
        <dbReference type="EMBL" id="PAE00716.1"/>
    </source>
</evidence>
<protein>
    <submittedName>
        <fullName evidence="2">Uncharacterized protein</fullName>
    </submittedName>
</protein>
<evidence type="ECO:0000313" key="3">
    <source>
        <dbReference type="Proteomes" id="UP000216852"/>
    </source>
</evidence>
<keyword evidence="1" id="KW-0472">Membrane</keyword>
<organism evidence="2 3">
    <name type="scientific">Terribacillus saccharophilus</name>
    <dbReference type="NCBI Taxonomy" id="361277"/>
    <lineage>
        <taxon>Bacteria</taxon>
        <taxon>Bacillati</taxon>
        <taxon>Bacillota</taxon>
        <taxon>Bacilli</taxon>
        <taxon>Bacillales</taxon>
        <taxon>Bacillaceae</taxon>
        <taxon>Terribacillus</taxon>
    </lineage>
</organism>
<feature type="transmembrane region" description="Helical" evidence="1">
    <location>
        <begin position="15"/>
        <end position="38"/>
    </location>
</feature>
<dbReference type="RefSeq" id="WP_141230054.1">
    <property type="nucleotide sequence ID" value="NZ_NPBJ01000011.1"/>
</dbReference>
<gene>
    <name evidence="2" type="ORF">CHH48_05655</name>
</gene>
<keyword evidence="1" id="KW-1133">Transmembrane helix</keyword>
<reference evidence="2 3" key="1">
    <citation type="submission" date="2017-07" db="EMBL/GenBank/DDBJ databases">
        <title>Isolation and whole genome analysis of endospore-forming bacteria from heroin.</title>
        <authorList>
            <person name="Kalinowski J."/>
            <person name="Ahrens B."/>
            <person name="Al-Dilaimi A."/>
            <person name="Winkler A."/>
            <person name="Wibberg D."/>
            <person name="Schleenbecker U."/>
            <person name="Ruckert C."/>
            <person name="Wolfel R."/>
            <person name="Grass G."/>
        </authorList>
    </citation>
    <scope>NUCLEOTIDE SEQUENCE [LARGE SCALE GENOMIC DNA]</scope>
    <source>
        <strain evidence="2 3">7517-1</strain>
    </source>
</reference>
<sequence length="147" mass="16759">MGYINLKDLASKIDIADIVGIFGIILAIISLFVALSALNFSKRSYLLKDTYDPLLENLKGIKSIPLTNTNEINVSFMESLRDTYLYLAFNNKERKLFNLIIESAHQLNDFKANAYKHAEKSIINFINSTDKIREKENIILDLDLKGK</sequence>
<evidence type="ECO:0000256" key="1">
    <source>
        <dbReference type="SAM" id="Phobius"/>
    </source>
</evidence>
<dbReference type="Proteomes" id="UP000216852">
    <property type="component" value="Unassembled WGS sequence"/>
</dbReference>
<comment type="caution">
    <text evidence="2">The sequence shown here is derived from an EMBL/GenBank/DDBJ whole genome shotgun (WGS) entry which is preliminary data.</text>
</comment>
<keyword evidence="1" id="KW-0812">Transmembrane</keyword>